<keyword evidence="5" id="KW-0472">Membrane</keyword>
<comment type="similarity">
    <text evidence="1 3">Belongs to the N-Me-Phe pilin family.</text>
</comment>
<evidence type="ECO:0000256" key="3">
    <source>
        <dbReference type="RuleBase" id="RU000389"/>
    </source>
</evidence>
<reference evidence="6 7" key="1">
    <citation type="submission" date="2023-04" db="EMBL/GenBank/DDBJ databases">
        <title>Novel Pseudoalteromonas species isolated from Pacific coral.</title>
        <authorList>
            <person name="Videau P."/>
            <person name="Shlafstein M.D."/>
            <person name="Oline D.K."/>
            <person name="Strangman W.K."/>
            <person name="Hahnke R.L."/>
            <person name="Saw J.H."/>
            <person name="Ushijima B."/>
        </authorList>
    </citation>
    <scope>NUCLEOTIDE SEQUENCE [LARGE SCALE GENOMIC DNA]</scope>
    <source>
        <strain evidence="6 7">LMG 14908</strain>
    </source>
</reference>
<name>A0ABT9GFX7_9GAMM</name>
<dbReference type="PANTHER" id="PTHR30093:SF34">
    <property type="entry name" value="PREPILIN PEPTIDASE-DEPENDENT PROTEIN D"/>
    <property type="match status" value="1"/>
</dbReference>
<keyword evidence="7" id="KW-1185">Reference proteome</keyword>
<evidence type="ECO:0000256" key="5">
    <source>
        <dbReference type="SAM" id="Phobius"/>
    </source>
</evidence>
<proteinExistence type="inferred from homology"/>
<evidence type="ECO:0000256" key="4">
    <source>
        <dbReference type="SAM" id="MobiDB-lite"/>
    </source>
</evidence>
<evidence type="ECO:0000313" key="6">
    <source>
        <dbReference type="EMBL" id="MDP4484790.1"/>
    </source>
</evidence>
<dbReference type="PANTHER" id="PTHR30093">
    <property type="entry name" value="GENERAL SECRETION PATHWAY PROTEIN G"/>
    <property type="match status" value="1"/>
</dbReference>
<keyword evidence="2" id="KW-0488">Methylation</keyword>
<organism evidence="6 7">
    <name type="scientific">Pseudoalteromonas distincta</name>
    <dbReference type="NCBI Taxonomy" id="77608"/>
    <lineage>
        <taxon>Bacteria</taxon>
        <taxon>Pseudomonadati</taxon>
        <taxon>Pseudomonadota</taxon>
        <taxon>Gammaproteobacteria</taxon>
        <taxon>Alteromonadales</taxon>
        <taxon>Pseudoalteromonadaceae</taxon>
        <taxon>Pseudoalteromonas</taxon>
    </lineage>
</organism>
<feature type="compositionally biased region" description="Acidic residues" evidence="4">
    <location>
        <begin position="144"/>
        <end position="154"/>
    </location>
</feature>
<dbReference type="Gene3D" id="3.30.700.10">
    <property type="entry name" value="Glycoprotein, Type 4 Pilin"/>
    <property type="match status" value="1"/>
</dbReference>
<dbReference type="InterPro" id="IPR001082">
    <property type="entry name" value="Pilin"/>
</dbReference>
<sequence length="154" mass="15782">MKTMTQKQQGFTLIELMIVVAIIGILAAIALPAYQNYTSKSQVTACLAEISPGKTAFEIKMNEGSASATMTKAQMGINNKACSETVITSTPADGSGSIVGTVAGGPAVSGKKITLTRSTAGSWTCSTDADEEHKPSSCLADTPAEAESESEGEG</sequence>
<dbReference type="NCBIfam" id="TIGR02532">
    <property type="entry name" value="IV_pilin_GFxxxE"/>
    <property type="match status" value="1"/>
</dbReference>
<keyword evidence="5" id="KW-1133">Transmembrane helix</keyword>
<dbReference type="SUPFAM" id="SSF54523">
    <property type="entry name" value="Pili subunits"/>
    <property type="match status" value="1"/>
</dbReference>
<feature type="region of interest" description="Disordered" evidence="4">
    <location>
        <begin position="119"/>
        <end position="154"/>
    </location>
</feature>
<evidence type="ECO:0000256" key="1">
    <source>
        <dbReference type="ARBA" id="ARBA00005233"/>
    </source>
</evidence>
<dbReference type="InterPro" id="IPR012902">
    <property type="entry name" value="N_methyl_site"/>
</dbReference>
<dbReference type="Pfam" id="PF07963">
    <property type="entry name" value="N_methyl"/>
    <property type="match status" value="1"/>
</dbReference>
<dbReference type="InterPro" id="IPR045584">
    <property type="entry name" value="Pilin-like"/>
</dbReference>
<evidence type="ECO:0000313" key="7">
    <source>
        <dbReference type="Proteomes" id="UP001242314"/>
    </source>
</evidence>
<dbReference type="Pfam" id="PF00114">
    <property type="entry name" value="Pilin"/>
    <property type="match status" value="1"/>
</dbReference>
<keyword evidence="5" id="KW-0812">Transmembrane</keyword>
<protein>
    <submittedName>
        <fullName evidence="6">Pilin</fullName>
    </submittedName>
</protein>
<dbReference type="RefSeq" id="WP_275077086.1">
    <property type="nucleotide sequence ID" value="NZ_JASGWX010000009.1"/>
</dbReference>
<evidence type="ECO:0000256" key="2">
    <source>
        <dbReference type="ARBA" id="ARBA00022481"/>
    </source>
</evidence>
<comment type="caution">
    <text evidence="6">The sequence shown here is derived from an EMBL/GenBank/DDBJ whole genome shotgun (WGS) entry which is preliminary data.</text>
</comment>
<keyword evidence="3" id="KW-0281">Fimbrium</keyword>
<gene>
    <name evidence="6" type="ORF">QDH73_12280</name>
</gene>
<dbReference type="PROSITE" id="PS00409">
    <property type="entry name" value="PROKAR_NTER_METHYL"/>
    <property type="match status" value="1"/>
</dbReference>
<dbReference type="EMBL" id="JASGWX010000009">
    <property type="protein sequence ID" value="MDP4484790.1"/>
    <property type="molecule type" value="Genomic_DNA"/>
</dbReference>
<accession>A0ABT9GFX7</accession>
<feature type="transmembrane region" description="Helical" evidence="5">
    <location>
        <begin position="12"/>
        <end position="34"/>
    </location>
</feature>
<dbReference type="Proteomes" id="UP001242314">
    <property type="component" value="Unassembled WGS sequence"/>
</dbReference>